<sequence>MQSRTFGQGGEEVERRLALGKLVIKGAEILRTCPGLKATHGGQAGARGPRRRNLRQEASNGKQLDRTFCEHGRSAVALSMGVLRVIPLLVETWKHPNSLFSRDSCRKTGSHFSGSTLRPR</sequence>
<reference evidence="3" key="1">
    <citation type="submission" date="2015-02" db="EMBL/GenBank/DDBJ databases">
        <authorList>
            <person name="Chooi Y.-H."/>
        </authorList>
    </citation>
    <scope>NUCLEOTIDE SEQUENCE [LARGE SCALE GENOMIC DNA]</scope>
    <source>
        <strain evidence="3">strain Y</strain>
    </source>
</reference>
<feature type="region of interest" description="Disordered" evidence="1">
    <location>
        <begin position="35"/>
        <end position="66"/>
    </location>
</feature>
<gene>
    <name evidence="2" type="ORF">YBN1229_v1_2114</name>
</gene>
<dbReference type="KEGG" id="fiy:BN1229_v1_2114"/>
<dbReference type="AlphaFoldDB" id="A0A0D6JFJ6"/>
<evidence type="ECO:0000256" key="1">
    <source>
        <dbReference type="SAM" id="MobiDB-lite"/>
    </source>
</evidence>
<dbReference type="EMBL" id="LN829119">
    <property type="protein sequence ID" value="CPR19330.1"/>
    <property type="molecule type" value="Genomic_DNA"/>
</dbReference>
<organism evidence="2 3">
    <name type="scientific">Candidatus Filomicrobium marinum</name>
    <dbReference type="NCBI Taxonomy" id="1608628"/>
    <lineage>
        <taxon>Bacteria</taxon>
        <taxon>Pseudomonadati</taxon>
        <taxon>Pseudomonadota</taxon>
        <taxon>Alphaproteobacteria</taxon>
        <taxon>Hyphomicrobiales</taxon>
        <taxon>Hyphomicrobiaceae</taxon>
        <taxon>Filomicrobium</taxon>
    </lineage>
</organism>
<name>A0A0D6JFJ6_9HYPH</name>
<keyword evidence="3" id="KW-1185">Reference proteome</keyword>
<accession>A0A0D6JFJ6</accession>
<protein>
    <submittedName>
        <fullName evidence="2">Uncharacterized protein</fullName>
    </submittedName>
</protein>
<dbReference type="Proteomes" id="UP000033187">
    <property type="component" value="Chromosome 1"/>
</dbReference>
<evidence type="ECO:0000313" key="2">
    <source>
        <dbReference type="EMBL" id="CPR19330.1"/>
    </source>
</evidence>
<dbReference type="KEGG" id="fil:BN1229_v1_2114"/>
<feature type="compositionally biased region" description="Polar residues" evidence="1">
    <location>
        <begin position="110"/>
        <end position="120"/>
    </location>
</feature>
<feature type="region of interest" description="Disordered" evidence="1">
    <location>
        <begin position="100"/>
        <end position="120"/>
    </location>
</feature>
<proteinExistence type="predicted"/>
<evidence type="ECO:0000313" key="3">
    <source>
        <dbReference type="Proteomes" id="UP000033187"/>
    </source>
</evidence>